<sequence length="171" mass="19519">MARTRSHFDSLVWSGWVGMHSSWWRGRRTTRTSLGPTRGVEYVPSGVSEKTVQIVKERRELPSNSHRHRRAIVHPPNPRDTTPACVPRLVYRVGVSGVVLDENTSKVWSVWVRVSGAQLRRRECRRDVRAMHAVRDRQDRGVTVTPHLPPSHAARHPALINPIAKPRASQR</sequence>
<evidence type="ECO:0000313" key="3">
    <source>
        <dbReference type="Proteomes" id="UP000016930"/>
    </source>
</evidence>
<dbReference type="HOGENOM" id="CLU_1562701_0_0_1"/>
<evidence type="ECO:0000313" key="2">
    <source>
        <dbReference type="EMBL" id="EMD30827.1"/>
    </source>
</evidence>
<name>M2QY09_CERS8</name>
<dbReference type="AlphaFoldDB" id="M2QY09"/>
<evidence type="ECO:0000256" key="1">
    <source>
        <dbReference type="SAM" id="MobiDB-lite"/>
    </source>
</evidence>
<gene>
    <name evidence="2" type="ORF">CERSUDRAFT_120296</name>
</gene>
<protein>
    <submittedName>
        <fullName evidence="2">Uncharacterized protein</fullName>
    </submittedName>
</protein>
<feature type="region of interest" description="Disordered" evidence="1">
    <location>
        <begin position="142"/>
        <end position="171"/>
    </location>
</feature>
<dbReference type="EMBL" id="KB445835">
    <property type="protein sequence ID" value="EMD30827.1"/>
    <property type="molecule type" value="Genomic_DNA"/>
</dbReference>
<proteinExistence type="predicted"/>
<accession>M2QY09</accession>
<keyword evidence="3" id="KW-1185">Reference proteome</keyword>
<organism evidence="2 3">
    <name type="scientific">Ceriporiopsis subvermispora (strain B)</name>
    <name type="common">White-rot fungus</name>
    <name type="synonym">Gelatoporia subvermispora</name>
    <dbReference type="NCBI Taxonomy" id="914234"/>
    <lineage>
        <taxon>Eukaryota</taxon>
        <taxon>Fungi</taxon>
        <taxon>Dikarya</taxon>
        <taxon>Basidiomycota</taxon>
        <taxon>Agaricomycotina</taxon>
        <taxon>Agaricomycetes</taxon>
        <taxon>Polyporales</taxon>
        <taxon>Gelatoporiaceae</taxon>
        <taxon>Gelatoporia</taxon>
    </lineage>
</organism>
<dbReference type="Proteomes" id="UP000016930">
    <property type="component" value="Unassembled WGS sequence"/>
</dbReference>
<reference evidence="2 3" key="1">
    <citation type="journal article" date="2012" name="Proc. Natl. Acad. Sci. U.S.A.">
        <title>Comparative genomics of Ceriporiopsis subvermispora and Phanerochaete chrysosporium provide insight into selective ligninolysis.</title>
        <authorList>
            <person name="Fernandez-Fueyo E."/>
            <person name="Ruiz-Duenas F.J."/>
            <person name="Ferreira P."/>
            <person name="Floudas D."/>
            <person name="Hibbett D.S."/>
            <person name="Canessa P."/>
            <person name="Larrondo L.F."/>
            <person name="James T.Y."/>
            <person name="Seelenfreund D."/>
            <person name="Lobos S."/>
            <person name="Polanco R."/>
            <person name="Tello M."/>
            <person name="Honda Y."/>
            <person name="Watanabe T."/>
            <person name="Watanabe T."/>
            <person name="Ryu J.S."/>
            <person name="Kubicek C.P."/>
            <person name="Schmoll M."/>
            <person name="Gaskell J."/>
            <person name="Hammel K.E."/>
            <person name="St John F.J."/>
            <person name="Vanden Wymelenberg A."/>
            <person name="Sabat G."/>
            <person name="Splinter BonDurant S."/>
            <person name="Syed K."/>
            <person name="Yadav J.S."/>
            <person name="Doddapaneni H."/>
            <person name="Subramanian V."/>
            <person name="Lavin J.L."/>
            <person name="Oguiza J.A."/>
            <person name="Perez G."/>
            <person name="Pisabarro A.G."/>
            <person name="Ramirez L."/>
            <person name="Santoyo F."/>
            <person name="Master E."/>
            <person name="Coutinho P.M."/>
            <person name="Henrissat B."/>
            <person name="Lombard V."/>
            <person name="Magnuson J.K."/>
            <person name="Kuees U."/>
            <person name="Hori C."/>
            <person name="Igarashi K."/>
            <person name="Samejima M."/>
            <person name="Held B.W."/>
            <person name="Barry K.W."/>
            <person name="LaButti K.M."/>
            <person name="Lapidus A."/>
            <person name="Lindquist E.A."/>
            <person name="Lucas S.M."/>
            <person name="Riley R."/>
            <person name="Salamov A.A."/>
            <person name="Hoffmeister D."/>
            <person name="Schwenk D."/>
            <person name="Hadar Y."/>
            <person name="Yarden O."/>
            <person name="de Vries R.P."/>
            <person name="Wiebenga A."/>
            <person name="Stenlid J."/>
            <person name="Eastwood D."/>
            <person name="Grigoriev I.V."/>
            <person name="Berka R.M."/>
            <person name="Blanchette R.A."/>
            <person name="Kersten P."/>
            <person name="Martinez A.T."/>
            <person name="Vicuna R."/>
            <person name="Cullen D."/>
        </authorList>
    </citation>
    <scope>NUCLEOTIDE SEQUENCE [LARGE SCALE GENOMIC DNA]</scope>
    <source>
        <strain evidence="2 3">B</strain>
    </source>
</reference>